<evidence type="ECO:0000313" key="2">
    <source>
        <dbReference type="Proteomes" id="UP001596116"/>
    </source>
</evidence>
<dbReference type="Gene3D" id="3.90.1010.10">
    <property type="match status" value="1"/>
</dbReference>
<accession>A0ABW1KUY3</accession>
<reference evidence="1 2" key="1">
    <citation type="submission" date="2024-09" db="EMBL/GenBank/DDBJ databases">
        <authorList>
            <person name="Zhang Z.-H."/>
        </authorList>
    </citation>
    <scope>NUCLEOTIDE SEQUENCE [LARGE SCALE GENOMIC DNA]</scope>
    <source>
        <strain evidence="1 2">HHTR114</strain>
    </source>
</reference>
<name>A0ABW1KUY3_9PROT</name>
<evidence type="ECO:0000313" key="1">
    <source>
        <dbReference type="EMBL" id="MFC6034493.1"/>
    </source>
</evidence>
<proteinExistence type="predicted"/>
<dbReference type="RefSeq" id="WP_379880181.1">
    <property type="nucleotide sequence ID" value="NZ_JBHPON010000001.1"/>
</dbReference>
<protein>
    <submittedName>
        <fullName evidence="1">Iron-sulfur cluster assembly scaffold protein</fullName>
    </submittedName>
</protein>
<dbReference type="EMBL" id="JBHPON010000001">
    <property type="protein sequence ID" value="MFC6034493.1"/>
    <property type="molecule type" value="Genomic_DNA"/>
</dbReference>
<dbReference type="InterPro" id="IPR002871">
    <property type="entry name" value="NIF_FeS_clus_asmbl_NifU_N"/>
</dbReference>
<dbReference type="SUPFAM" id="SSF82649">
    <property type="entry name" value="SufE/NifU"/>
    <property type="match status" value="1"/>
</dbReference>
<dbReference type="Proteomes" id="UP001596116">
    <property type="component" value="Unassembled WGS sequence"/>
</dbReference>
<gene>
    <name evidence="1" type="ORF">ACFMB1_02995</name>
</gene>
<organism evidence="1 2">
    <name type="scientific">Hyphococcus aureus</name>
    <dbReference type="NCBI Taxonomy" id="2666033"/>
    <lineage>
        <taxon>Bacteria</taxon>
        <taxon>Pseudomonadati</taxon>
        <taxon>Pseudomonadota</taxon>
        <taxon>Alphaproteobacteria</taxon>
        <taxon>Parvularculales</taxon>
        <taxon>Parvularculaceae</taxon>
        <taxon>Hyphococcus</taxon>
    </lineage>
</organism>
<comment type="caution">
    <text evidence="1">The sequence shown here is derived from an EMBL/GenBank/DDBJ whole genome shotgun (WGS) entry which is preliminary data.</text>
</comment>
<keyword evidence="2" id="KW-1185">Reference proteome</keyword>
<dbReference type="CDD" id="cd06664">
    <property type="entry name" value="IscU_like"/>
    <property type="match status" value="1"/>
</dbReference>
<sequence>MLSELYTGGVLDAAAAIPPARRLDAPDASATKVSRVCGSEVTVDLVMKDGRVADFGMEAKACALGQASASIVARNIIAAEAQELYRLRDAMRAMLKENGEPPTGEGWDERWRDLAMLQPIRDYPQRHASTLLVFEAVCACLDQLGYDQPTD</sequence>